<protein>
    <submittedName>
        <fullName evidence="2">Phosphoribosyl 1,2-cyclic phosphate phosphodiesterase</fullName>
    </submittedName>
</protein>
<name>A0A1M6I4B2_9BACT</name>
<dbReference type="SMART" id="SM00849">
    <property type="entry name" value="Lactamase_B"/>
    <property type="match status" value="1"/>
</dbReference>
<dbReference type="Gene3D" id="3.60.15.10">
    <property type="entry name" value="Ribonuclease Z/Hydroxyacylglutathione hydrolase-like"/>
    <property type="match status" value="1"/>
</dbReference>
<sequence length="287" mass="32692">MCWNFDLPVAAVAAGQKLIHDSTFRIHNSNEVQITFLGTGTSQGVPMIGCHCPVCRSLDYRDKRLRVSVHIQTQGKSLIIDSGPDFRQQVLRERIDHLDALIFTHEHKDHTAGMDDIRAYNFRQQQDMPVYAEPRVLEQLKREYAYIFAENKYPGVPKVQTMPIVSDTDVFMVEGVTVQPIRALHYKLPVLGFRIGNFTYITDANYLSPESLDLVRGSEVVVLNALRHEQHISHFSLQEAVDILTELAPRRGYLTHIGHQLGRHHDVEATLPDFVRLAYDGLRVEVA</sequence>
<evidence type="ECO:0000259" key="1">
    <source>
        <dbReference type="SMART" id="SM00849"/>
    </source>
</evidence>
<gene>
    <name evidence="2" type="ORF">SAMN02745146_2786</name>
</gene>
<dbReference type="InterPro" id="IPR036866">
    <property type="entry name" value="RibonucZ/Hydroxyglut_hydro"/>
</dbReference>
<accession>A0A1M6I4B2</accession>
<organism evidence="2 3">
    <name type="scientific">Hymenobacter daecheongensis DSM 21074</name>
    <dbReference type="NCBI Taxonomy" id="1121955"/>
    <lineage>
        <taxon>Bacteria</taxon>
        <taxon>Pseudomonadati</taxon>
        <taxon>Bacteroidota</taxon>
        <taxon>Cytophagia</taxon>
        <taxon>Cytophagales</taxon>
        <taxon>Hymenobacteraceae</taxon>
        <taxon>Hymenobacter</taxon>
    </lineage>
</organism>
<dbReference type="STRING" id="1121955.SAMN02745146_2786"/>
<feature type="domain" description="Metallo-beta-lactamase" evidence="1">
    <location>
        <begin position="65"/>
        <end position="256"/>
    </location>
</feature>
<evidence type="ECO:0000313" key="2">
    <source>
        <dbReference type="EMBL" id="SHJ29296.1"/>
    </source>
</evidence>
<dbReference type="PANTHER" id="PTHR42663">
    <property type="entry name" value="HYDROLASE C777.06C-RELATED-RELATED"/>
    <property type="match status" value="1"/>
</dbReference>
<keyword evidence="3" id="KW-1185">Reference proteome</keyword>
<dbReference type="InterPro" id="IPR001279">
    <property type="entry name" value="Metallo-B-lactamas"/>
</dbReference>
<dbReference type="SUPFAM" id="SSF56281">
    <property type="entry name" value="Metallo-hydrolase/oxidoreductase"/>
    <property type="match status" value="1"/>
</dbReference>
<dbReference type="Proteomes" id="UP000184418">
    <property type="component" value="Unassembled WGS sequence"/>
</dbReference>
<proteinExistence type="predicted"/>
<dbReference type="OrthoDB" id="9781189at2"/>
<evidence type="ECO:0000313" key="3">
    <source>
        <dbReference type="Proteomes" id="UP000184418"/>
    </source>
</evidence>
<reference evidence="2 3" key="1">
    <citation type="submission" date="2016-11" db="EMBL/GenBank/DDBJ databases">
        <authorList>
            <person name="Jaros S."/>
            <person name="Januszkiewicz K."/>
            <person name="Wedrychowicz H."/>
        </authorList>
    </citation>
    <scope>NUCLEOTIDE SEQUENCE [LARGE SCALE GENOMIC DNA]</scope>
    <source>
        <strain evidence="2 3">DSM 21074</strain>
    </source>
</reference>
<dbReference type="AlphaFoldDB" id="A0A1M6I4B2"/>
<dbReference type="Pfam" id="PF12706">
    <property type="entry name" value="Lactamase_B_2"/>
    <property type="match status" value="1"/>
</dbReference>
<dbReference type="EMBL" id="FQYN01000005">
    <property type="protein sequence ID" value="SHJ29296.1"/>
    <property type="molecule type" value="Genomic_DNA"/>
</dbReference>
<dbReference type="PANTHER" id="PTHR42663:SF6">
    <property type="entry name" value="HYDROLASE C777.06C-RELATED"/>
    <property type="match status" value="1"/>
</dbReference>
<dbReference type="CDD" id="cd16279">
    <property type="entry name" value="metallo-hydrolase-like_MBL-fold"/>
    <property type="match status" value="1"/>
</dbReference>